<comment type="similarity">
    <text evidence="2">Belongs to the MreD family.</text>
</comment>
<dbReference type="RefSeq" id="WP_094236194.1">
    <property type="nucleotide sequence ID" value="NZ_CP022657.1"/>
</dbReference>
<keyword evidence="10" id="KW-1185">Reference proteome</keyword>
<dbReference type="OrthoDB" id="9796616at2"/>
<evidence type="ECO:0000256" key="4">
    <source>
        <dbReference type="ARBA" id="ARBA00022692"/>
    </source>
</evidence>
<accession>A0A223D0E9</accession>
<reference evidence="9 10" key="1">
    <citation type="journal article" date="2015" name="Int. J. Syst. Evol. Microbiol.">
        <title>Tumebacillus algifaecis sp. nov., isolated from decomposing algal scum.</title>
        <authorList>
            <person name="Wu Y.F."/>
            <person name="Zhang B."/>
            <person name="Xing P."/>
            <person name="Wu Q.L."/>
            <person name="Liu S.J."/>
        </authorList>
    </citation>
    <scope>NUCLEOTIDE SEQUENCE [LARGE SCALE GENOMIC DNA]</scope>
    <source>
        <strain evidence="9 10">THMBR28</strain>
    </source>
</reference>
<evidence type="ECO:0000256" key="3">
    <source>
        <dbReference type="ARBA" id="ARBA00022475"/>
    </source>
</evidence>
<evidence type="ECO:0000313" key="9">
    <source>
        <dbReference type="EMBL" id="ASS74945.1"/>
    </source>
</evidence>
<name>A0A223D0E9_9BACL</name>
<dbReference type="InterPro" id="IPR007227">
    <property type="entry name" value="Cell_shape_determining_MreD"/>
</dbReference>
<keyword evidence="7 8" id="KW-0472">Membrane</keyword>
<feature type="transmembrane region" description="Helical" evidence="8">
    <location>
        <begin position="35"/>
        <end position="57"/>
    </location>
</feature>
<feature type="transmembrane region" description="Helical" evidence="8">
    <location>
        <begin position="95"/>
        <end position="117"/>
    </location>
</feature>
<evidence type="ECO:0000256" key="7">
    <source>
        <dbReference type="ARBA" id="ARBA00023136"/>
    </source>
</evidence>
<dbReference type="KEGG" id="tab:CIG75_08080"/>
<dbReference type="NCBIfam" id="TIGR03426">
    <property type="entry name" value="shape_MreD"/>
    <property type="match status" value="1"/>
</dbReference>
<sequence length="169" mass="18861">MHPLLILLTMMVGLVIQSTVLQVQPFSFIAPNLIVVLLLYVSMMRGSITALYTGLLIGLIQDILFGSYLGLYAYTYATVGYFAGMTFRSYLSRQLVMVILIMLGYSFLAELSAYGLSRLFGYAHVDLMAAVTHTLRIMIWNGIFALLLYVPSVKLLATERSRNLAEESL</sequence>
<dbReference type="AlphaFoldDB" id="A0A223D0E9"/>
<keyword evidence="5" id="KW-0133">Cell shape</keyword>
<evidence type="ECO:0000256" key="8">
    <source>
        <dbReference type="SAM" id="Phobius"/>
    </source>
</evidence>
<keyword evidence="4 8" id="KW-0812">Transmembrane</keyword>
<dbReference type="Pfam" id="PF04093">
    <property type="entry name" value="MreD"/>
    <property type="match status" value="1"/>
</dbReference>
<evidence type="ECO:0000256" key="5">
    <source>
        <dbReference type="ARBA" id="ARBA00022960"/>
    </source>
</evidence>
<organism evidence="9 10">
    <name type="scientific">Tumebacillus algifaecis</name>
    <dbReference type="NCBI Taxonomy" id="1214604"/>
    <lineage>
        <taxon>Bacteria</taxon>
        <taxon>Bacillati</taxon>
        <taxon>Bacillota</taxon>
        <taxon>Bacilli</taxon>
        <taxon>Bacillales</taxon>
        <taxon>Alicyclobacillaceae</taxon>
        <taxon>Tumebacillus</taxon>
    </lineage>
</organism>
<protein>
    <submittedName>
        <fullName evidence="9">Rod shape-determining protein MreD</fullName>
    </submittedName>
</protein>
<dbReference type="GO" id="GO:0008360">
    <property type="term" value="P:regulation of cell shape"/>
    <property type="evidence" value="ECO:0007669"/>
    <property type="project" value="UniProtKB-KW"/>
</dbReference>
<feature type="transmembrane region" description="Helical" evidence="8">
    <location>
        <begin position="137"/>
        <end position="157"/>
    </location>
</feature>
<feature type="transmembrane region" description="Helical" evidence="8">
    <location>
        <begin position="6"/>
        <end position="23"/>
    </location>
</feature>
<evidence type="ECO:0000313" key="10">
    <source>
        <dbReference type="Proteomes" id="UP000214688"/>
    </source>
</evidence>
<evidence type="ECO:0000256" key="2">
    <source>
        <dbReference type="ARBA" id="ARBA00007776"/>
    </source>
</evidence>
<evidence type="ECO:0000256" key="1">
    <source>
        <dbReference type="ARBA" id="ARBA00004651"/>
    </source>
</evidence>
<gene>
    <name evidence="9" type="primary">mreD</name>
    <name evidence="9" type="ORF">CIG75_08080</name>
</gene>
<keyword evidence="3" id="KW-1003">Cell membrane</keyword>
<dbReference type="EMBL" id="CP022657">
    <property type="protein sequence ID" value="ASS74945.1"/>
    <property type="molecule type" value="Genomic_DNA"/>
</dbReference>
<feature type="transmembrane region" description="Helical" evidence="8">
    <location>
        <begin position="63"/>
        <end position="83"/>
    </location>
</feature>
<proteinExistence type="inferred from homology"/>
<comment type="subcellular location">
    <subcellularLocation>
        <location evidence="1">Cell membrane</location>
        <topology evidence="1">Multi-pass membrane protein</topology>
    </subcellularLocation>
</comment>
<dbReference type="GO" id="GO:0005886">
    <property type="term" value="C:plasma membrane"/>
    <property type="evidence" value="ECO:0007669"/>
    <property type="project" value="UniProtKB-SubCell"/>
</dbReference>
<dbReference type="Proteomes" id="UP000214688">
    <property type="component" value="Chromosome"/>
</dbReference>
<keyword evidence="6 8" id="KW-1133">Transmembrane helix</keyword>
<evidence type="ECO:0000256" key="6">
    <source>
        <dbReference type="ARBA" id="ARBA00022989"/>
    </source>
</evidence>